<feature type="region of interest" description="Disordered" evidence="1">
    <location>
        <begin position="24"/>
        <end position="113"/>
    </location>
</feature>
<feature type="compositionally biased region" description="Low complexity" evidence="1">
    <location>
        <begin position="34"/>
        <end position="50"/>
    </location>
</feature>
<accession>A0ABQ1CVH1</accession>
<reference evidence="2 3" key="1">
    <citation type="submission" date="2020-02" db="EMBL/GenBank/DDBJ databases">
        <title>Whole genome shotgun sequence of Streptomyces diastaticus subsp. diastaticus NBRC 13412.</title>
        <authorList>
            <person name="Ichikawa N."/>
            <person name="Komaki H."/>
            <person name="Tamura T."/>
        </authorList>
    </citation>
    <scope>NUCLEOTIDE SEQUENCE [LARGE SCALE GENOMIC DNA]</scope>
    <source>
        <strain evidence="2 3">NBRC 13412</strain>
    </source>
</reference>
<comment type="caution">
    <text evidence="2">The sequence shown here is derived from an EMBL/GenBank/DDBJ whole genome shotgun (WGS) entry which is preliminary data.</text>
</comment>
<sequence length="113" mass="11667">MRDAFTPTPNIVGPRAIPVLYSACPHSRPRGTDAGTTAPPAPGAPGFFPARFSHAPLDRSGVRRPAGAAGSAETGNSPAQHRAPTPAGAGARWRTEWCQTGSVRGLNAGRRDS</sequence>
<evidence type="ECO:0000313" key="2">
    <source>
        <dbReference type="EMBL" id="GFH74337.1"/>
    </source>
</evidence>
<evidence type="ECO:0000313" key="3">
    <source>
        <dbReference type="Proteomes" id="UP000472710"/>
    </source>
</evidence>
<dbReference type="Proteomes" id="UP000472710">
    <property type="component" value="Unassembled WGS sequence"/>
</dbReference>
<organism evidence="2 3">
    <name type="scientific">Streptomyces diastaticus subsp. diastaticus</name>
    <dbReference type="NCBI Taxonomy" id="68040"/>
    <lineage>
        <taxon>Bacteria</taxon>
        <taxon>Bacillati</taxon>
        <taxon>Actinomycetota</taxon>
        <taxon>Actinomycetes</taxon>
        <taxon>Kitasatosporales</taxon>
        <taxon>Streptomycetaceae</taxon>
        <taxon>Streptomyces</taxon>
        <taxon>Streptomyces diastaticus group</taxon>
    </lineage>
</organism>
<keyword evidence="3" id="KW-1185">Reference proteome</keyword>
<gene>
    <name evidence="2" type="ORF">Sdia_51050</name>
</gene>
<dbReference type="EMBL" id="BLLN01000005">
    <property type="protein sequence ID" value="GFH74337.1"/>
    <property type="molecule type" value="Genomic_DNA"/>
</dbReference>
<name>A0ABQ1CVH1_STRDI</name>
<evidence type="ECO:0000256" key="1">
    <source>
        <dbReference type="SAM" id="MobiDB-lite"/>
    </source>
</evidence>
<proteinExistence type="predicted"/>
<protein>
    <submittedName>
        <fullName evidence="2">Uncharacterized protein</fullName>
    </submittedName>
</protein>